<dbReference type="AlphaFoldDB" id="A0A831UDU6"/>
<evidence type="ECO:0000256" key="4">
    <source>
        <dbReference type="ARBA" id="ARBA00022989"/>
    </source>
</evidence>
<organism evidence="10">
    <name type="scientific">Geobacter metallireducens</name>
    <dbReference type="NCBI Taxonomy" id="28232"/>
    <lineage>
        <taxon>Bacteria</taxon>
        <taxon>Pseudomonadati</taxon>
        <taxon>Thermodesulfobacteriota</taxon>
        <taxon>Desulfuromonadia</taxon>
        <taxon>Geobacterales</taxon>
        <taxon>Geobacteraceae</taxon>
        <taxon>Geobacter</taxon>
    </lineage>
</organism>
<proteinExistence type="predicted"/>
<evidence type="ECO:0000256" key="7">
    <source>
        <dbReference type="SAM" id="Phobius"/>
    </source>
</evidence>
<keyword evidence="5 7" id="KW-0472">Membrane</keyword>
<dbReference type="GO" id="GO:0005886">
    <property type="term" value="C:plasma membrane"/>
    <property type="evidence" value="ECO:0007669"/>
    <property type="project" value="UniProtKB-SubCell"/>
</dbReference>
<reference evidence="10" key="1">
    <citation type="journal article" date="2020" name="mSystems">
        <title>Genome- and Community-Level Interaction Insights into Carbon Utilization and Element Cycling Functions of Hydrothermarchaeota in Hydrothermal Sediment.</title>
        <authorList>
            <person name="Zhou Z."/>
            <person name="Liu Y."/>
            <person name="Xu W."/>
            <person name="Pan J."/>
            <person name="Luo Z.H."/>
            <person name="Li M."/>
        </authorList>
    </citation>
    <scope>NUCLEOTIDE SEQUENCE [LARGE SCALE GENOMIC DNA]</scope>
    <source>
        <strain evidence="10">SpSt-349</strain>
    </source>
</reference>
<dbReference type="Pfam" id="PF02706">
    <property type="entry name" value="Wzz"/>
    <property type="match status" value="1"/>
</dbReference>
<evidence type="ECO:0000256" key="6">
    <source>
        <dbReference type="SAM" id="Coils"/>
    </source>
</evidence>
<evidence type="ECO:0000256" key="1">
    <source>
        <dbReference type="ARBA" id="ARBA00004651"/>
    </source>
</evidence>
<comment type="subcellular location">
    <subcellularLocation>
        <location evidence="1">Cell membrane</location>
        <topology evidence="1">Multi-pass membrane protein</topology>
    </subcellularLocation>
</comment>
<protein>
    <submittedName>
        <fullName evidence="10">Lipopolysaccharide biosynthesis protein</fullName>
    </submittedName>
</protein>
<dbReference type="InterPro" id="IPR032807">
    <property type="entry name" value="GNVR"/>
</dbReference>
<keyword evidence="3 7" id="KW-0812">Transmembrane</keyword>
<dbReference type="PANTHER" id="PTHR32309:SF13">
    <property type="entry name" value="FERRIC ENTEROBACTIN TRANSPORT PROTEIN FEPE"/>
    <property type="match status" value="1"/>
</dbReference>
<keyword evidence="4 7" id="KW-1133">Transmembrane helix</keyword>
<feature type="domain" description="Polysaccharide chain length determinant N-terminal" evidence="8">
    <location>
        <begin position="17"/>
        <end position="111"/>
    </location>
</feature>
<dbReference type="InterPro" id="IPR003856">
    <property type="entry name" value="LPS_length_determ_N"/>
</dbReference>
<dbReference type="InterPro" id="IPR050445">
    <property type="entry name" value="Bact_polysacc_biosynth/exp"/>
</dbReference>
<keyword evidence="6" id="KW-0175">Coiled coil</keyword>
<evidence type="ECO:0000313" key="10">
    <source>
        <dbReference type="EMBL" id="HEN42622.1"/>
    </source>
</evidence>
<feature type="domain" description="Tyrosine-protein kinase G-rich" evidence="9">
    <location>
        <begin position="293"/>
        <end position="368"/>
    </location>
</feature>
<gene>
    <name evidence="10" type="ORF">ENQ87_09640</name>
</gene>
<evidence type="ECO:0000256" key="5">
    <source>
        <dbReference type="ARBA" id="ARBA00023136"/>
    </source>
</evidence>
<accession>A0A831UDU6</accession>
<evidence type="ECO:0000256" key="2">
    <source>
        <dbReference type="ARBA" id="ARBA00022475"/>
    </source>
</evidence>
<keyword evidence="2" id="KW-1003">Cell membrane</keyword>
<feature type="transmembrane region" description="Helical" evidence="7">
    <location>
        <begin position="352"/>
        <end position="374"/>
    </location>
</feature>
<feature type="coiled-coil region" evidence="6">
    <location>
        <begin position="185"/>
        <end position="249"/>
    </location>
</feature>
<dbReference type="GO" id="GO:0004713">
    <property type="term" value="F:protein tyrosine kinase activity"/>
    <property type="evidence" value="ECO:0007669"/>
    <property type="project" value="TreeGrafter"/>
</dbReference>
<sequence>MPQEETHNFSDSRTVGLADFLEVVVKRRRMIILVTATAFLAAVVYTLTATKIYRATTKILPPHEQQEIMSALMGQMGGMANLAGNFFGGSSQSDLYVGILQTDPVSEAVVSRFKLMEVYETEFRSDAYRTLQKNSLVEADRKNGIISISIDDRDPKRAADIANALVEELEKTLLAMKHADTSQNMRFFEERLARAKTDLNRVEEELKRFQSKNKVLNVTEQAKATIEGVAQLRAQQAAQEVQLAALRGQFTDSSQEVRGALATLAGLRRQIAALEGSGGGSALPTVGVVPALGQEYLRLMREFKTQETLVELLTRQYELNKLGETRSDVNIQIIQKATPPDKRIKPKRTKTVVVATFGALFLAIVAAFGAEALARLSDADRQRWGTLLRSLISLK</sequence>
<dbReference type="Pfam" id="PF13807">
    <property type="entry name" value="GNVR"/>
    <property type="match status" value="1"/>
</dbReference>
<comment type="caution">
    <text evidence="10">The sequence shown here is derived from an EMBL/GenBank/DDBJ whole genome shotgun (WGS) entry which is preliminary data.</text>
</comment>
<evidence type="ECO:0000256" key="3">
    <source>
        <dbReference type="ARBA" id="ARBA00022692"/>
    </source>
</evidence>
<dbReference type="EMBL" id="DSOV01000043">
    <property type="protein sequence ID" value="HEN42622.1"/>
    <property type="molecule type" value="Genomic_DNA"/>
</dbReference>
<feature type="transmembrane region" description="Helical" evidence="7">
    <location>
        <begin position="30"/>
        <end position="48"/>
    </location>
</feature>
<evidence type="ECO:0000259" key="9">
    <source>
        <dbReference type="Pfam" id="PF13807"/>
    </source>
</evidence>
<dbReference type="PANTHER" id="PTHR32309">
    <property type="entry name" value="TYROSINE-PROTEIN KINASE"/>
    <property type="match status" value="1"/>
</dbReference>
<evidence type="ECO:0000259" key="8">
    <source>
        <dbReference type="Pfam" id="PF02706"/>
    </source>
</evidence>
<name>A0A831UDU6_GEOME</name>